<sequence>MSSLLISPPISASHSTGLLVAFLELSASLDKTRGLAIPESSWHRLEWRQSKSSRKDAFKRSDAIRRSTVASIPRVHRSAELCARQSAFQETSQAFERAHRRSITGQIYDSTKQALPAVATASPATALNSQIGRQRWKNRRRRSNKHGVGGAVSSESRQASSVWSSLGIARGTPVNVQP</sequence>
<feature type="compositionally biased region" description="Basic residues" evidence="1">
    <location>
        <begin position="134"/>
        <end position="145"/>
    </location>
</feature>
<organism evidence="2 3">
    <name type="scientific">Ampelomyces quisqualis</name>
    <name type="common">Powdery mildew agent</name>
    <dbReference type="NCBI Taxonomy" id="50730"/>
    <lineage>
        <taxon>Eukaryota</taxon>
        <taxon>Fungi</taxon>
        <taxon>Dikarya</taxon>
        <taxon>Ascomycota</taxon>
        <taxon>Pezizomycotina</taxon>
        <taxon>Dothideomycetes</taxon>
        <taxon>Pleosporomycetidae</taxon>
        <taxon>Pleosporales</taxon>
        <taxon>Pleosporineae</taxon>
        <taxon>Phaeosphaeriaceae</taxon>
        <taxon>Ampelomyces</taxon>
    </lineage>
</organism>
<reference evidence="2" key="1">
    <citation type="journal article" date="2020" name="Stud. Mycol.">
        <title>101 Dothideomycetes genomes: a test case for predicting lifestyles and emergence of pathogens.</title>
        <authorList>
            <person name="Haridas S."/>
            <person name="Albert R."/>
            <person name="Binder M."/>
            <person name="Bloem J."/>
            <person name="Labutti K."/>
            <person name="Salamov A."/>
            <person name="Andreopoulos B."/>
            <person name="Baker S."/>
            <person name="Barry K."/>
            <person name="Bills G."/>
            <person name="Bluhm B."/>
            <person name="Cannon C."/>
            <person name="Castanera R."/>
            <person name="Culley D."/>
            <person name="Daum C."/>
            <person name="Ezra D."/>
            <person name="Gonzalez J."/>
            <person name="Henrissat B."/>
            <person name="Kuo A."/>
            <person name="Liang C."/>
            <person name="Lipzen A."/>
            <person name="Lutzoni F."/>
            <person name="Magnuson J."/>
            <person name="Mondo S."/>
            <person name="Nolan M."/>
            <person name="Ohm R."/>
            <person name="Pangilinan J."/>
            <person name="Park H.-J."/>
            <person name="Ramirez L."/>
            <person name="Alfaro M."/>
            <person name="Sun H."/>
            <person name="Tritt A."/>
            <person name="Yoshinaga Y."/>
            <person name="Zwiers L.-H."/>
            <person name="Turgeon B."/>
            <person name="Goodwin S."/>
            <person name="Spatafora J."/>
            <person name="Crous P."/>
            <person name="Grigoriev I."/>
        </authorList>
    </citation>
    <scope>NUCLEOTIDE SEQUENCE</scope>
    <source>
        <strain evidence="2">HMLAC05119</strain>
    </source>
</reference>
<dbReference type="AlphaFoldDB" id="A0A6A5QHH8"/>
<dbReference type="EMBL" id="ML979137">
    <property type="protein sequence ID" value="KAF1914859.1"/>
    <property type="molecule type" value="Genomic_DNA"/>
</dbReference>
<feature type="region of interest" description="Disordered" evidence="1">
    <location>
        <begin position="120"/>
        <end position="164"/>
    </location>
</feature>
<keyword evidence="3" id="KW-1185">Reference proteome</keyword>
<evidence type="ECO:0000256" key="1">
    <source>
        <dbReference type="SAM" id="MobiDB-lite"/>
    </source>
</evidence>
<feature type="compositionally biased region" description="Polar residues" evidence="1">
    <location>
        <begin position="122"/>
        <end position="132"/>
    </location>
</feature>
<evidence type="ECO:0000313" key="2">
    <source>
        <dbReference type="EMBL" id="KAF1914859.1"/>
    </source>
</evidence>
<feature type="compositionally biased region" description="Polar residues" evidence="1">
    <location>
        <begin position="153"/>
        <end position="164"/>
    </location>
</feature>
<name>A0A6A5QHH8_AMPQU</name>
<protein>
    <submittedName>
        <fullName evidence="2">Uncharacterized protein</fullName>
    </submittedName>
</protein>
<accession>A0A6A5QHH8</accession>
<dbReference type="Proteomes" id="UP000800096">
    <property type="component" value="Unassembled WGS sequence"/>
</dbReference>
<evidence type="ECO:0000313" key="3">
    <source>
        <dbReference type="Proteomes" id="UP000800096"/>
    </source>
</evidence>
<gene>
    <name evidence="2" type="ORF">BDU57DRAFT_306038</name>
</gene>
<proteinExistence type="predicted"/>